<keyword evidence="1" id="KW-0539">Nucleus</keyword>
<sequence length="217" mass="25736">MDSSQSTTFHTHKLISLVKANKCLYDQRDMNHNNRAAVNSVWKAIAVEMNQPESVCREKWINLRSNYARELRKTRRKINEMDSFPIKNCHSQWAYYNSLSFLSPFVKTRFSNQTTISDNNIRIKVERFDNIEEDPLNLVEIPDEVSSSENDRMHRWLAEIDDDRLFLLSLLPKMKQLNTIDNFKFRVEVQNLLLNRLQEHMNRRDETTDPLATDSDQ</sequence>
<dbReference type="InterPro" id="IPR006578">
    <property type="entry name" value="MADF-dom"/>
</dbReference>
<dbReference type="GO" id="GO:0005634">
    <property type="term" value="C:nucleus"/>
    <property type="evidence" value="ECO:0007669"/>
    <property type="project" value="UniProtKB-SubCell"/>
</dbReference>
<organism evidence="4 5">
    <name type="scientific">Rhynocoris fuscipes</name>
    <dbReference type="NCBI Taxonomy" id="488301"/>
    <lineage>
        <taxon>Eukaryota</taxon>
        <taxon>Metazoa</taxon>
        <taxon>Ecdysozoa</taxon>
        <taxon>Arthropoda</taxon>
        <taxon>Hexapoda</taxon>
        <taxon>Insecta</taxon>
        <taxon>Pterygota</taxon>
        <taxon>Neoptera</taxon>
        <taxon>Paraneoptera</taxon>
        <taxon>Hemiptera</taxon>
        <taxon>Heteroptera</taxon>
        <taxon>Panheteroptera</taxon>
        <taxon>Cimicomorpha</taxon>
        <taxon>Reduviidae</taxon>
        <taxon>Harpactorinae</taxon>
        <taxon>Harpactorini</taxon>
        <taxon>Rhynocoris</taxon>
    </lineage>
</organism>
<dbReference type="PANTHER" id="PTHR12243">
    <property type="entry name" value="MADF DOMAIN TRANSCRIPTION FACTOR"/>
    <property type="match status" value="1"/>
</dbReference>
<proteinExistence type="predicted"/>
<dbReference type="PANTHER" id="PTHR12243:SF67">
    <property type="entry name" value="COREPRESSOR OF PANGOLIN, ISOFORM A-RELATED"/>
    <property type="match status" value="1"/>
</dbReference>
<dbReference type="InterPro" id="IPR039353">
    <property type="entry name" value="TF_Adf1"/>
</dbReference>
<evidence type="ECO:0008006" key="6">
    <source>
        <dbReference type="Google" id="ProtNLM"/>
    </source>
</evidence>
<evidence type="ECO:0000313" key="5">
    <source>
        <dbReference type="Proteomes" id="UP001461498"/>
    </source>
</evidence>
<feature type="domain" description="MADF" evidence="2">
    <location>
        <begin position="13"/>
        <end position="107"/>
    </location>
</feature>
<dbReference type="PROSITE" id="PS51031">
    <property type="entry name" value="BESS"/>
    <property type="match status" value="1"/>
</dbReference>
<evidence type="ECO:0000313" key="4">
    <source>
        <dbReference type="EMBL" id="KAK9507610.1"/>
    </source>
</evidence>
<name>A0AAW1DD12_9HEMI</name>
<protein>
    <recommendedName>
        <fullName evidence="6">Transcription factor Adf-1</fullName>
    </recommendedName>
</protein>
<dbReference type="AlphaFoldDB" id="A0AAW1DD12"/>
<keyword evidence="5" id="KW-1185">Reference proteome</keyword>
<dbReference type="PROSITE" id="PS51029">
    <property type="entry name" value="MADF"/>
    <property type="match status" value="1"/>
</dbReference>
<dbReference type="Pfam" id="PF10545">
    <property type="entry name" value="MADF_DNA_bdg"/>
    <property type="match status" value="1"/>
</dbReference>
<gene>
    <name evidence="4" type="ORF">O3M35_007430</name>
</gene>
<evidence type="ECO:0000256" key="1">
    <source>
        <dbReference type="PROSITE-ProRule" id="PRU00371"/>
    </source>
</evidence>
<dbReference type="Pfam" id="PF02944">
    <property type="entry name" value="BESS"/>
    <property type="match status" value="1"/>
</dbReference>
<evidence type="ECO:0000259" key="2">
    <source>
        <dbReference type="PROSITE" id="PS51029"/>
    </source>
</evidence>
<accession>A0AAW1DD12</accession>
<dbReference type="GO" id="GO:0003677">
    <property type="term" value="F:DNA binding"/>
    <property type="evidence" value="ECO:0007669"/>
    <property type="project" value="InterPro"/>
</dbReference>
<comment type="subcellular location">
    <subcellularLocation>
        <location evidence="1">Nucleus</location>
    </subcellularLocation>
</comment>
<feature type="domain" description="BESS" evidence="3">
    <location>
        <begin position="160"/>
        <end position="199"/>
    </location>
</feature>
<evidence type="ECO:0000259" key="3">
    <source>
        <dbReference type="PROSITE" id="PS51031"/>
    </source>
</evidence>
<comment type="caution">
    <text evidence="4">The sequence shown here is derived from an EMBL/GenBank/DDBJ whole genome shotgun (WGS) entry which is preliminary data.</text>
</comment>
<reference evidence="4 5" key="1">
    <citation type="submission" date="2022-12" db="EMBL/GenBank/DDBJ databases">
        <title>Chromosome-level genome assembly of true bugs.</title>
        <authorList>
            <person name="Ma L."/>
            <person name="Li H."/>
        </authorList>
    </citation>
    <scope>NUCLEOTIDE SEQUENCE [LARGE SCALE GENOMIC DNA]</scope>
    <source>
        <strain evidence="4">Lab_2022b</strain>
    </source>
</reference>
<dbReference type="EMBL" id="JAPXFL010000004">
    <property type="protein sequence ID" value="KAK9507610.1"/>
    <property type="molecule type" value="Genomic_DNA"/>
</dbReference>
<dbReference type="SMART" id="SM00595">
    <property type="entry name" value="MADF"/>
    <property type="match status" value="1"/>
</dbReference>
<dbReference type="InterPro" id="IPR004210">
    <property type="entry name" value="BESS_motif"/>
</dbReference>
<dbReference type="Proteomes" id="UP001461498">
    <property type="component" value="Unassembled WGS sequence"/>
</dbReference>